<name>A0A9D4JJ94_DREPO</name>
<feature type="region of interest" description="Disordered" evidence="1">
    <location>
        <begin position="60"/>
        <end position="85"/>
    </location>
</feature>
<reference evidence="2" key="1">
    <citation type="journal article" date="2019" name="bioRxiv">
        <title>The Genome of the Zebra Mussel, Dreissena polymorpha: A Resource for Invasive Species Research.</title>
        <authorList>
            <person name="McCartney M.A."/>
            <person name="Auch B."/>
            <person name="Kono T."/>
            <person name="Mallez S."/>
            <person name="Zhang Y."/>
            <person name="Obille A."/>
            <person name="Becker A."/>
            <person name="Abrahante J.E."/>
            <person name="Garbe J."/>
            <person name="Badalamenti J.P."/>
            <person name="Herman A."/>
            <person name="Mangelson H."/>
            <person name="Liachko I."/>
            <person name="Sullivan S."/>
            <person name="Sone E.D."/>
            <person name="Koren S."/>
            <person name="Silverstein K.A.T."/>
            <person name="Beckman K.B."/>
            <person name="Gohl D.M."/>
        </authorList>
    </citation>
    <scope>NUCLEOTIDE SEQUENCE</scope>
    <source>
        <strain evidence="2">Duluth1</strain>
        <tissue evidence="2">Whole animal</tissue>
    </source>
</reference>
<dbReference type="AlphaFoldDB" id="A0A9D4JJ94"/>
<evidence type="ECO:0000256" key="1">
    <source>
        <dbReference type="SAM" id="MobiDB-lite"/>
    </source>
</evidence>
<evidence type="ECO:0000313" key="3">
    <source>
        <dbReference type="Proteomes" id="UP000828390"/>
    </source>
</evidence>
<keyword evidence="3" id="KW-1185">Reference proteome</keyword>
<evidence type="ECO:0000313" key="2">
    <source>
        <dbReference type="EMBL" id="KAH3809512.1"/>
    </source>
</evidence>
<sequence length="85" mass="9795">MPSSLVMEKDPFTELTTNAHSSILVELPTFKQDSLETSSHEIFKRSYHYSIVYKEGHRDLESRSITTRQQRSGPEEGYLSTKVCK</sequence>
<comment type="caution">
    <text evidence="2">The sequence shown here is derived from an EMBL/GenBank/DDBJ whole genome shotgun (WGS) entry which is preliminary data.</text>
</comment>
<protein>
    <submittedName>
        <fullName evidence="2">Uncharacterized protein</fullName>
    </submittedName>
</protein>
<organism evidence="2 3">
    <name type="scientific">Dreissena polymorpha</name>
    <name type="common">Zebra mussel</name>
    <name type="synonym">Mytilus polymorpha</name>
    <dbReference type="NCBI Taxonomy" id="45954"/>
    <lineage>
        <taxon>Eukaryota</taxon>
        <taxon>Metazoa</taxon>
        <taxon>Spiralia</taxon>
        <taxon>Lophotrochozoa</taxon>
        <taxon>Mollusca</taxon>
        <taxon>Bivalvia</taxon>
        <taxon>Autobranchia</taxon>
        <taxon>Heteroconchia</taxon>
        <taxon>Euheterodonta</taxon>
        <taxon>Imparidentia</taxon>
        <taxon>Neoheterodontei</taxon>
        <taxon>Myida</taxon>
        <taxon>Dreissenoidea</taxon>
        <taxon>Dreissenidae</taxon>
        <taxon>Dreissena</taxon>
    </lineage>
</organism>
<dbReference type="EMBL" id="JAIWYP010000006">
    <property type="protein sequence ID" value="KAH3809512.1"/>
    <property type="molecule type" value="Genomic_DNA"/>
</dbReference>
<accession>A0A9D4JJ94</accession>
<gene>
    <name evidence="2" type="ORF">DPMN_137885</name>
</gene>
<dbReference type="Proteomes" id="UP000828390">
    <property type="component" value="Unassembled WGS sequence"/>
</dbReference>
<proteinExistence type="predicted"/>
<reference evidence="2" key="2">
    <citation type="submission" date="2020-11" db="EMBL/GenBank/DDBJ databases">
        <authorList>
            <person name="McCartney M.A."/>
            <person name="Auch B."/>
            <person name="Kono T."/>
            <person name="Mallez S."/>
            <person name="Becker A."/>
            <person name="Gohl D.M."/>
            <person name="Silverstein K.A.T."/>
            <person name="Koren S."/>
            <person name="Bechman K.B."/>
            <person name="Herman A."/>
            <person name="Abrahante J.E."/>
            <person name="Garbe J."/>
        </authorList>
    </citation>
    <scope>NUCLEOTIDE SEQUENCE</scope>
    <source>
        <strain evidence="2">Duluth1</strain>
        <tissue evidence="2">Whole animal</tissue>
    </source>
</reference>
<feature type="compositionally biased region" description="Polar residues" evidence="1">
    <location>
        <begin position="63"/>
        <end position="72"/>
    </location>
</feature>